<evidence type="ECO:0000256" key="6">
    <source>
        <dbReference type="ARBA" id="ARBA00022723"/>
    </source>
</evidence>
<dbReference type="Proteomes" id="UP000509414">
    <property type="component" value="Chromosome"/>
</dbReference>
<gene>
    <name evidence="10 12" type="primary">rnhA</name>
    <name evidence="12" type="ORF">CINF_1568</name>
</gene>
<dbReference type="SUPFAM" id="SSF53098">
    <property type="entry name" value="Ribonuclease H-like"/>
    <property type="match status" value="1"/>
</dbReference>
<evidence type="ECO:0000256" key="5">
    <source>
        <dbReference type="ARBA" id="ARBA00022722"/>
    </source>
</evidence>
<evidence type="ECO:0000259" key="11">
    <source>
        <dbReference type="PROSITE" id="PS50879"/>
    </source>
</evidence>
<evidence type="ECO:0000256" key="4">
    <source>
        <dbReference type="ARBA" id="ARBA00011245"/>
    </source>
</evidence>
<dbReference type="InterPro" id="IPR050092">
    <property type="entry name" value="RNase_H"/>
</dbReference>
<organism evidence="12 13">
    <name type="scientific">Candidatus Campylobacter infans</name>
    <dbReference type="NCBI Taxonomy" id="2561898"/>
    <lineage>
        <taxon>Bacteria</taxon>
        <taxon>Pseudomonadati</taxon>
        <taxon>Campylobacterota</taxon>
        <taxon>Epsilonproteobacteria</taxon>
        <taxon>Campylobacterales</taxon>
        <taxon>Campylobacteraceae</taxon>
        <taxon>Campylobacter</taxon>
    </lineage>
</organism>
<keyword evidence="10" id="KW-0963">Cytoplasm</keyword>
<dbReference type="GO" id="GO:0003676">
    <property type="term" value="F:nucleic acid binding"/>
    <property type="evidence" value="ECO:0007669"/>
    <property type="project" value="InterPro"/>
</dbReference>
<protein>
    <recommendedName>
        <fullName evidence="10">Ribonuclease H</fullName>
        <shortName evidence="10">RNase H</shortName>
        <ecNumber evidence="10">3.1.26.4</ecNumber>
    </recommendedName>
</protein>
<keyword evidence="8 10" id="KW-0378">Hydrolase</keyword>
<evidence type="ECO:0000256" key="9">
    <source>
        <dbReference type="ARBA" id="ARBA00022842"/>
    </source>
</evidence>
<comment type="function">
    <text evidence="2 10">Endonuclease that specifically degrades the RNA of RNA-DNA hybrids.</text>
</comment>
<evidence type="ECO:0000256" key="3">
    <source>
        <dbReference type="ARBA" id="ARBA00005300"/>
    </source>
</evidence>
<evidence type="ECO:0000313" key="12">
    <source>
        <dbReference type="EMBL" id="QLI06045.1"/>
    </source>
</evidence>
<dbReference type="GO" id="GO:0000287">
    <property type="term" value="F:magnesium ion binding"/>
    <property type="evidence" value="ECO:0007669"/>
    <property type="project" value="UniProtKB-UniRule"/>
</dbReference>
<keyword evidence="7 10" id="KW-0255">Endonuclease</keyword>
<dbReference type="PROSITE" id="PS50879">
    <property type="entry name" value="RNASE_H_1"/>
    <property type="match status" value="1"/>
</dbReference>
<dbReference type="Gene3D" id="3.30.420.10">
    <property type="entry name" value="Ribonuclease H-like superfamily/Ribonuclease H"/>
    <property type="match status" value="1"/>
</dbReference>
<dbReference type="FunFam" id="3.30.420.10:FF:000089">
    <property type="entry name" value="Ribonuclease H"/>
    <property type="match status" value="1"/>
</dbReference>
<evidence type="ECO:0000256" key="8">
    <source>
        <dbReference type="ARBA" id="ARBA00022801"/>
    </source>
</evidence>
<comment type="catalytic activity">
    <reaction evidence="1 10">
        <text>Endonucleolytic cleavage to 5'-phosphomonoester.</text>
        <dbReference type="EC" id="3.1.26.4"/>
    </reaction>
</comment>
<dbReference type="CDD" id="cd09278">
    <property type="entry name" value="RNase_HI_prokaryote_like"/>
    <property type="match status" value="1"/>
</dbReference>
<accession>A0A7H9CL73</accession>
<evidence type="ECO:0000256" key="1">
    <source>
        <dbReference type="ARBA" id="ARBA00000077"/>
    </source>
</evidence>
<dbReference type="RefSeq" id="WP_179975145.1">
    <property type="nucleotide sequence ID" value="NZ_CP049075.1"/>
</dbReference>
<comment type="similarity">
    <text evidence="3 10">Belongs to the RNase H family.</text>
</comment>
<name>A0A7H9CL73_9BACT</name>
<sequence>MNKLKKVELFCDGSCLKNPGDGGWAYILRYNGRQKIASGAKANTTNNQMELQAGINGLKALREPCAVVLYTDSSYVVKGINEWLEVWLKNGFKTASKQKVKNADLWLELLEQLKRHEVKAIWIKGHAGHEENELCDKLAKEAATSLACKIS</sequence>
<keyword evidence="5 10" id="KW-0540">Nuclease</keyword>
<dbReference type="InterPro" id="IPR022892">
    <property type="entry name" value="RNaseHI"/>
</dbReference>
<dbReference type="KEGG" id="cinf:CINF_1568"/>
<feature type="binding site" evidence="10">
    <location>
        <position position="50"/>
    </location>
    <ligand>
        <name>Mg(2+)</name>
        <dbReference type="ChEBI" id="CHEBI:18420"/>
        <label>1</label>
    </ligand>
</feature>
<dbReference type="InterPro" id="IPR012337">
    <property type="entry name" value="RNaseH-like_sf"/>
</dbReference>
<feature type="binding site" evidence="10">
    <location>
        <position position="136"/>
    </location>
    <ligand>
        <name>Mg(2+)</name>
        <dbReference type="ChEBI" id="CHEBI:18420"/>
        <label>2</label>
    </ligand>
</feature>
<dbReference type="PANTHER" id="PTHR10642">
    <property type="entry name" value="RIBONUCLEASE H1"/>
    <property type="match status" value="1"/>
</dbReference>
<dbReference type="EMBL" id="CP049075">
    <property type="protein sequence ID" value="QLI06045.1"/>
    <property type="molecule type" value="Genomic_DNA"/>
</dbReference>
<keyword evidence="6 10" id="KW-0479">Metal-binding</keyword>
<comment type="cofactor">
    <cofactor evidence="10">
        <name>Mg(2+)</name>
        <dbReference type="ChEBI" id="CHEBI:18420"/>
    </cofactor>
    <text evidence="10">Binds 1 Mg(2+) ion per subunit. May bind a second metal ion at a regulatory site, or after substrate binding.</text>
</comment>
<dbReference type="InterPro" id="IPR002156">
    <property type="entry name" value="RNaseH_domain"/>
</dbReference>
<dbReference type="NCBIfam" id="NF001236">
    <property type="entry name" value="PRK00203.1"/>
    <property type="match status" value="1"/>
</dbReference>
<evidence type="ECO:0000256" key="2">
    <source>
        <dbReference type="ARBA" id="ARBA00004065"/>
    </source>
</evidence>
<evidence type="ECO:0000256" key="7">
    <source>
        <dbReference type="ARBA" id="ARBA00022759"/>
    </source>
</evidence>
<dbReference type="PANTHER" id="PTHR10642:SF26">
    <property type="entry name" value="RIBONUCLEASE H1"/>
    <property type="match status" value="1"/>
</dbReference>
<dbReference type="HAMAP" id="MF_00042">
    <property type="entry name" value="RNase_H"/>
    <property type="match status" value="1"/>
</dbReference>
<feature type="binding site" evidence="10">
    <location>
        <position position="72"/>
    </location>
    <ligand>
        <name>Mg(2+)</name>
        <dbReference type="ChEBI" id="CHEBI:18420"/>
        <label>1</label>
    </ligand>
</feature>
<feature type="binding site" evidence="10">
    <location>
        <position position="12"/>
    </location>
    <ligand>
        <name>Mg(2+)</name>
        <dbReference type="ChEBI" id="CHEBI:18420"/>
        <label>1</label>
    </ligand>
</feature>
<dbReference type="GO" id="GO:0005737">
    <property type="term" value="C:cytoplasm"/>
    <property type="evidence" value="ECO:0007669"/>
    <property type="project" value="UniProtKB-SubCell"/>
</dbReference>
<dbReference type="InterPro" id="IPR036397">
    <property type="entry name" value="RNaseH_sf"/>
</dbReference>
<comment type="subunit">
    <text evidence="4 10">Monomer.</text>
</comment>
<feature type="binding site" evidence="10">
    <location>
        <position position="12"/>
    </location>
    <ligand>
        <name>Mg(2+)</name>
        <dbReference type="ChEBI" id="CHEBI:18420"/>
        <label>2</label>
    </ligand>
</feature>
<comment type="subcellular location">
    <subcellularLocation>
        <location evidence="10">Cytoplasm</location>
    </subcellularLocation>
</comment>
<feature type="domain" description="RNase H type-1" evidence="11">
    <location>
        <begin position="3"/>
        <end position="144"/>
    </location>
</feature>
<dbReference type="Pfam" id="PF00075">
    <property type="entry name" value="RNase_H"/>
    <property type="match status" value="1"/>
</dbReference>
<keyword evidence="13" id="KW-1185">Reference proteome</keyword>
<evidence type="ECO:0000256" key="10">
    <source>
        <dbReference type="HAMAP-Rule" id="MF_00042"/>
    </source>
</evidence>
<dbReference type="AlphaFoldDB" id="A0A7H9CL73"/>
<keyword evidence="9 10" id="KW-0460">Magnesium</keyword>
<reference evidence="12 13" key="1">
    <citation type="submission" date="2020-02" db="EMBL/GenBank/DDBJ databases">
        <title>Complete genome sequence of the novel Campylobacter species Candidatus Campylobacter infans.</title>
        <authorList>
            <person name="Duim B."/>
            <person name="Zomer A."/>
            <person name="van der Graaf L."/>
            <person name="Wagenaar J."/>
        </authorList>
    </citation>
    <scope>NUCLEOTIDE SEQUENCE [LARGE SCALE GENOMIC DNA]</scope>
    <source>
        <strain evidence="12 13">19S00001</strain>
    </source>
</reference>
<proteinExistence type="inferred from homology"/>
<dbReference type="EC" id="3.1.26.4" evidence="10"/>
<evidence type="ECO:0000313" key="13">
    <source>
        <dbReference type="Proteomes" id="UP000509414"/>
    </source>
</evidence>
<dbReference type="GO" id="GO:0004523">
    <property type="term" value="F:RNA-DNA hybrid ribonuclease activity"/>
    <property type="evidence" value="ECO:0007669"/>
    <property type="project" value="UniProtKB-UniRule"/>
</dbReference>
<dbReference type="GO" id="GO:0043137">
    <property type="term" value="P:DNA replication, removal of RNA primer"/>
    <property type="evidence" value="ECO:0007669"/>
    <property type="project" value="TreeGrafter"/>
</dbReference>